<dbReference type="EMBL" id="BGPR01098572">
    <property type="protein sequence ID" value="GBM49638.1"/>
    <property type="molecule type" value="Genomic_DNA"/>
</dbReference>
<keyword evidence="1" id="KW-0812">Transmembrane</keyword>
<protein>
    <submittedName>
        <fullName evidence="2">Uncharacterized protein</fullName>
    </submittedName>
</protein>
<name>A0A4Y2GAK6_ARAVE</name>
<proteinExistence type="predicted"/>
<organism evidence="2 3">
    <name type="scientific">Araneus ventricosus</name>
    <name type="common">Orbweaver spider</name>
    <name type="synonym">Epeira ventricosa</name>
    <dbReference type="NCBI Taxonomy" id="182803"/>
    <lineage>
        <taxon>Eukaryota</taxon>
        <taxon>Metazoa</taxon>
        <taxon>Ecdysozoa</taxon>
        <taxon>Arthropoda</taxon>
        <taxon>Chelicerata</taxon>
        <taxon>Arachnida</taxon>
        <taxon>Araneae</taxon>
        <taxon>Araneomorphae</taxon>
        <taxon>Entelegynae</taxon>
        <taxon>Araneoidea</taxon>
        <taxon>Araneidae</taxon>
        <taxon>Araneus</taxon>
    </lineage>
</organism>
<keyword evidence="1" id="KW-1133">Transmembrane helix</keyword>
<keyword evidence="3" id="KW-1185">Reference proteome</keyword>
<comment type="caution">
    <text evidence="2">The sequence shown here is derived from an EMBL/GenBank/DDBJ whole genome shotgun (WGS) entry which is preliminary data.</text>
</comment>
<feature type="transmembrane region" description="Helical" evidence="1">
    <location>
        <begin position="39"/>
        <end position="57"/>
    </location>
</feature>
<reference evidence="2 3" key="1">
    <citation type="journal article" date="2019" name="Sci. Rep.">
        <title>Orb-weaving spider Araneus ventricosus genome elucidates the spidroin gene catalogue.</title>
        <authorList>
            <person name="Kono N."/>
            <person name="Nakamura H."/>
            <person name="Ohtoshi R."/>
            <person name="Moran D.A.P."/>
            <person name="Shinohara A."/>
            <person name="Yoshida Y."/>
            <person name="Fujiwara M."/>
            <person name="Mori M."/>
            <person name="Tomita M."/>
            <person name="Arakawa K."/>
        </authorList>
    </citation>
    <scope>NUCLEOTIDE SEQUENCE [LARGE SCALE GENOMIC DNA]</scope>
</reference>
<dbReference type="Proteomes" id="UP000499080">
    <property type="component" value="Unassembled WGS sequence"/>
</dbReference>
<evidence type="ECO:0000313" key="2">
    <source>
        <dbReference type="EMBL" id="GBM49638.1"/>
    </source>
</evidence>
<evidence type="ECO:0000256" key="1">
    <source>
        <dbReference type="SAM" id="Phobius"/>
    </source>
</evidence>
<keyword evidence="1" id="KW-0472">Membrane</keyword>
<sequence length="161" mass="18055">MARSAVVRRSCGDVRFRVWVWRTVGVRFMLRVLPSGRQLFAFHHLVCLLISPGMALFRLRCRHVTLAVWLERCGTMVGVAGFCYPLPTACGNAWYVPPCVALFAGRCSSLPWRIMPLITAVPVSGISCSLVPGILYAPAACAGCMQRMPPYKLCFFMWFMF</sequence>
<gene>
    <name evidence="2" type="ORF">AVEN_102230_1</name>
</gene>
<evidence type="ECO:0000313" key="3">
    <source>
        <dbReference type="Proteomes" id="UP000499080"/>
    </source>
</evidence>
<dbReference type="AlphaFoldDB" id="A0A4Y2GAK6"/>
<accession>A0A4Y2GAK6</accession>